<dbReference type="RefSeq" id="WP_246086779.1">
    <property type="nucleotide sequence ID" value="NZ_BAAAOR010000024.1"/>
</dbReference>
<keyword evidence="2" id="KW-0456">Lyase</keyword>
<evidence type="ECO:0000313" key="3">
    <source>
        <dbReference type="EMBL" id="GAA1526642.1"/>
    </source>
</evidence>
<dbReference type="Gene3D" id="3.10.20.300">
    <property type="entry name" value="mk0293 like domain"/>
    <property type="match status" value="1"/>
</dbReference>
<dbReference type="EMBL" id="BAAAOR010000024">
    <property type="protein sequence ID" value="GAA1526642.1"/>
    <property type="molecule type" value="Genomic_DNA"/>
</dbReference>
<name>A0ABN2AW56_9ACTN</name>
<dbReference type="InterPro" id="IPR002822">
    <property type="entry name" value="Ni_insertion"/>
</dbReference>
<evidence type="ECO:0000256" key="2">
    <source>
        <dbReference type="HAMAP-Rule" id="MF_01074"/>
    </source>
</evidence>
<accession>A0ABN2AW56</accession>
<comment type="function">
    <text evidence="2">Involved in the biosynthesis of a nickel-pincer cofactor ((SCS)Ni(II) pincer complex). Binds Ni(2+), and functions in nickel delivery to pyridinium-3,5-bisthiocarboxylic acid mononucleotide (P2TMN), to form the mature cofactor. Is thus probably required for the activation of nickel-pincer cofactor-dependent enzymes.</text>
</comment>
<protein>
    <recommendedName>
        <fullName evidence="2">Pyridinium-3,5-bisthiocarboxylic acid mononucleotide nickel insertion protein</fullName>
        <shortName evidence="2">P2TMN nickel insertion protein</shortName>
        <ecNumber evidence="2">4.99.1.12</ecNumber>
    </recommendedName>
    <alternativeName>
        <fullName evidence="2">Nickel-pincer cofactor biosynthesis protein LarC</fullName>
    </alternativeName>
</protein>
<comment type="catalytic activity">
    <reaction evidence="2">
        <text>Ni(II)-pyridinium-3,5-bisthiocarboxylate mononucleotide = pyridinium-3,5-bisthiocarboxylate mononucleotide + Ni(2+)</text>
        <dbReference type="Rhea" id="RHEA:54784"/>
        <dbReference type="ChEBI" id="CHEBI:49786"/>
        <dbReference type="ChEBI" id="CHEBI:137372"/>
        <dbReference type="ChEBI" id="CHEBI:137373"/>
        <dbReference type="EC" id="4.99.1.12"/>
    </reaction>
</comment>
<keyword evidence="4" id="KW-1185">Reference proteome</keyword>
<organism evidence="3 4">
    <name type="scientific">Nocardioides humi</name>
    <dbReference type="NCBI Taxonomy" id="449461"/>
    <lineage>
        <taxon>Bacteria</taxon>
        <taxon>Bacillati</taxon>
        <taxon>Actinomycetota</taxon>
        <taxon>Actinomycetes</taxon>
        <taxon>Propionibacteriales</taxon>
        <taxon>Nocardioidaceae</taxon>
        <taxon>Nocardioides</taxon>
    </lineage>
</organism>
<dbReference type="PANTHER" id="PTHR36566">
    <property type="entry name" value="NICKEL INSERTION PROTEIN-RELATED"/>
    <property type="match status" value="1"/>
</dbReference>
<dbReference type="NCBIfam" id="TIGR00299">
    <property type="entry name" value="nickel pincer cofactor biosynthesis protein LarC"/>
    <property type="match status" value="1"/>
</dbReference>
<dbReference type="HAMAP" id="MF_01074">
    <property type="entry name" value="LarC"/>
    <property type="match status" value="1"/>
</dbReference>
<proteinExistence type="inferred from homology"/>
<comment type="similarity">
    <text evidence="2">Belongs to the LarC family.</text>
</comment>
<dbReference type="Gene3D" id="3.30.70.1380">
    <property type="entry name" value="Transcriptional regulatory protein pf0864 domain like"/>
    <property type="match status" value="1"/>
</dbReference>
<dbReference type="Proteomes" id="UP001500842">
    <property type="component" value="Unassembled WGS sequence"/>
</dbReference>
<comment type="caution">
    <text evidence="3">The sequence shown here is derived from an EMBL/GenBank/DDBJ whole genome shotgun (WGS) entry which is preliminary data.</text>
</comment>
<dbReference type="PANTHER" id="PTHR36566:SF1">
    <property type="entry name" value="PYRIDINIUM-3,5-BISTHIOCARBOXYLIC ACID MONONUCLEOTIDE NICKEL INSERTION PROTEIN"/>
    <property type="match status" value="1"/>
</dbReference>
<reference evidence="3 4" key="1">
    <citation type="journal article" date="2019" name="Int. J. Syst. Evol. Microbiol.">
        <title>The Global Catalogue of Microorganisms (GCM) 10K type strain sequencing project: providing services to taxonomists for standard genome sequencing and annotation.</title>
        <authorList>
            <consortium name="The Broad Institute Genomics Platform"/>
            <consortium name="The Broad Institute Genome Sequencing Center for Infectious Disease"/>
            <person name="Wu L."/>
            <person name="Ma J."/>
        </authorList>
    </citation>
    <scope>NUCLEOTIDE SEQUENCE [LARGE SCALE GENOMIC DNA]</scope>
    <source>
        <strain evidence="3 4">JCM 14942</strain>
    </source>
</reference>
<dbReference type="EC" id="4.99.1.12" evidence="2"/>
<evidence type="ECO:0000313" key="4">
    <source>
        <dbReference type="Proteomes" id="UP001500842"/>
    </source>
</evidence>
<gene>
    <name evidence="2 3" type="primary">larC</name>
    <name evidence="3" type="ORF">GCM10009788_32710</name>
</gene>
<dbReference type="Pfam" id="PF01969">
    <property type="entry name" value="Ni_insertion"/>
    <property type="match status" value="1"/>
</dbReference>
<sequence>MSRIGWIDATAGVSGDMLLGACIAAGAPLDVVNRAVRSLDLPETVDVTASTVRRGALAATRAVVSVPQAHHHRTLADVHRLLSRLAPPLRERTAAVFTALGEAEAAVHGIPLSEVHFHEVGALDSIVDVVGVVAALDALHIDRLVASPIALGGGRTMTAHGAIPLPGPAVLELLRGRGMPAFGGPVDMELATPTGVALLVTLATDTGALPAGLPFAIGVGAGDREPAGHTNVCRLVLCDSAATASTLPTEAEVVLEANVDDLDPRVWPSVLAALLEAGAADAWLTPILMKKGRPAHTLSVLAAPTRVDALIRVVLTHTTTIGVRRHEVHKSRLRREVVTVQVGGRPVRAKLAWLDGAVVTATPEYEDVARLARAAGTTVRAALAAADVAVDAHRRALEAAASPTHAR</sequence>
<keyword evidence="1 2" id="KW-0533">Nickel</keyword>
<evidence type="ECO:0000256" key="1">
    <source>
        <dbReference type="ARBA" id="ARBA00022596"/>
    </source>
</evidence>